<feature type="domain" description="Methylated-DNA-[protein]-cysteine S-methyltransferase DNA binding" evidence="7">
    <location>
        <begin position="4"/>
        <end position="82"/>
    </location>
</feature>
<evidence type="ECO:0000256" key="1">
    <source>
        <dbReference type="ARBA" id="ARBA00001286"/>
    </source>
</evidence>
<dbReference type="InterPro" id="IPR014048">
    <property type="entry name" value="MethylDNA_cys_MeTrfase_DNA-bd"/>
</dbReference>
<dbReference type="InterPro" id="IPR001497">
    <property type="entry name" value="MethylDNA_cys_MeTrfase_AS"/>
</dbReference>
<evidence type="ECO:0000256" key="5">
    <source>
        <dbReference type="ARBA" id="ARBA00023204"/>
    </source>
</evidence>
<sequence>MKTFTEKVRAIVAKIPKGKSMTYKEVATKAGNPKAARAVGAIMRSNYNRDIPCHRVVKSDGSLGSYNRGGTLRKRELLKAEGTL</sequence>
<dbReference type="Pfam" id="PF01035">
    <property type="entry name" value="DNA_binding_1"/>
    <property type="match status" value="1"/>
</dbReference>
<reference evidence="8 9" key="1">
    <citation type="journal article" date="2016" name="Nat. Commun.">
        <title>Thousands of microbial genomes shed light on interconnected biogeochemical processes in an aquifer system.</title>
        <authorList>
            <person name="Anantharaman K."/>
            <person name="Brown C.T."/>
            <person name="Hug L.A."/>
            <person name="Sharon I."/>
            <person name="Castelle C.J."/>
            <person name="Probst A.J."/>
            <person name="Thomas B.C."/>
            <person name="Singh A."/>
            <person name="Wilkins M.J."/>
            <person name="Karaoz U."/>
            <person name="Brodie E.L."/>
            <person name="Williams K.H."/>
            <person name="Hubbard S.S."/>
            <person name="Banfield J.F."/>
        </authorList>
    </citation>
    <scope>NUCLEOTIDE SEQUENCE [LARGE SCALE GENOMIC DNA]</scope>
</reference>
<dbReference type="NCBIfam" id="TIGR00589">
    <property type="entry name" value="ogt"/>
    <property type="match status" value="1"/>
</dbReference>
<dbReference type="AlphaFoldDB" id="A0A1F6DYH0"/>
<dbReference type="PANTHER" id="PTHR10815:SF13">
    <property type="entry name" value="METHYLATED-DNA--PROTEIN-CYSTEINE METHYLTRANSFERASE"/>
    <property type="match status" value="1"/>
</dbReference>
<name>A0A1F6DYH0_9BACT</name>
<evidence type="ECO:0000313" key="9">
    <source>
        <dbReference type="Proteomes" id="UP000177652"/>
    </source>
</evidence>
<gene>
    <name evidence="8" type="ORF">A3D71_01180</name>
</gene>
<accession>A0A1F6DYH0</accession>
<dbReference type="InterPro" id="IPR036217">
    <property type="entry name" value="MethylDNA_cys_MeTrfase_DNAb"/>
</dbReference>
<dbReference type="PANTHER" id="PTHR10815">
    <property type="entry name" value="METHYLATED-DNA--PROTEIN-CYSTEINE METHYLTRANSFERASE"/>
    <property type="match status" value="1"/>
</dbReference>
<dbReference type="EMBL" id="MFLK01000006">
    <property type="protein sequence ID" value="OGG66463.1"/>
    <property type="molecule type" value="Genomic_DNA"/>
</dbReference>
<dbReference type="GO" id="GO:0032259">
    <property type="term" value="P:methylation"/>
    <property type="evidence" value="ECO:0007669"/>
    <property type="project" value="UniProtKB-KW"/>
</dbReference>
<comment type="catalytic activity">
    <reaction evidence="6">
        <text>a 6-O-methyl-2'-deoxyguanosine in DNA + L-cysteinyl-[protein] = S-methyl-L-cysteinyl-[protein] + a 2'-deoxyguanosine in DNA</text>
        <dbReference type="Rhea" id="RHEA:24000"/>
        <dbReference type="Rhea" id="RHEA-COMP:10131"/>
        <dbReference type="Rhea" id="RHEA-COMP:10132"/>
        <dbReference type="Rhea" id="RHEA-COMP:11367"/>
        <dbReference type="Rhea" id="RHEA-COMP:11368"/>
        <dbReference type="ChEBI" id="CHEBI:29950"/>
        <dbReference type="ChEBI" id="CHEBI:82612"/>
        <dbReference type="ChEBI" id="CHEBI:85445"/>
        <dbReference type="ChEBI" id="CHEBI:85448"/>
        <dbReference type="EC" id="2.1.1.63"/>
    </reaction>
</comment>
<comment type="catalytic activity">
    <reaction evidence="1">
        <text>a 4-O-methyl-thymidine in DNA + L-cysteinyl-[protein] = a thymidine in DNA + S-methyl-L-cysteinyl-[protein]</text>
        <dbReference type="Rhea" id="RHEA:53428"/>
        <dbReference type="Rhea" id="RHEA-COMP:10131"/>
        <dbReference type="Rhea" id="RHEA-COMP:10132"/>
        <dbReference type="Rhea" id="RHEA-COMP:13555"/>
        <dbReference type="Rhea" id="RHEA-COMP:13556"/>
        <dbReference type="ChEBI" id="CHEBI:29950"/>
        <dbReference type="ChEBI" id="CHEBI:82612"/>
        <dbReference type="ChEBI" id="CHEBI:137386"/>
        <dbReference type="ChEBI" id="CHEBI:137387"/>
        <dbReference type="EC" id="2.1.1.63"/>
    </reaction>
</comment>
<dbReference type="InterPro" id="IPR036388">
    <property type="entry name" value="WH-like_DNA-bd_sf"/>
</dbReference>
<evidence type="ECO:0000256" key="3">
    <source>
        <dbReference type="ARBA" id="ARBA00022679"/>
    </source>
</evidence>
<dbReference type="GO" id="GO:0006281">
    <property type="term" value="P:DNA repair"/>
    <property type="evidence" value="ECO:0007669"/>
    <property type="project" value="UniProtKB-KW"/>
</dbReference>
<dbReference type="Gene3D" id="1.10.10.10">
    <property type="entry name" value="Winged helix-like DNA-binding domain superfamily/Winged helix DNA-binding domain"/>
    <property type="match status" value="1"/>
</dbReference>
<keyword evidence="5" id="KW-0234">DNA repair</keyword>
<protein>
    <submittedName>
        <fullName evidence="8">6-O-methylguanine DNA methyltransferase</fullName>
    </submittedName>
</protein>
<dbReference type="CDD" id="cd06445">
    <property type="entry name" value="ATase"/>
    <property type="match status" value="1"/>
</dbReference>
<organism evidence="8 9">
    <name type="scientific">Candidatus Kaiserbacteria bacterium RIFCSPHIGHO2_02_FULL_55_20</name>
    <dbReference type="NCBI Taxonomy" id="1798497"/>
    <lineage>
        <taxon>Bacteria</taxon>
        <taxon>Candidatus Kaiseribacteriota</taxon>
    </lineage>
</organism>
<dbReference type="GO" id="GO:0003908">
    <property type="term" value="F:methylated-DNA-[protein]-cysteine S-methyltransferase activity"/>
    <property type="evidence" value="ECO:0007669"/>
    <property type="project" value="UniProtKB-EC"/>
</dbReference>
<dbReference type="Proteomes" id="UP000177652">
    <property type="component" value="Unassembled WGS sequence"/>
</dbReference>
<dbReference type="PROSITE" id="PS00374">
    <property type="entry name" value="MGMT"/>
    <property type="match status" value="1"/>
</dbReference>
<comment type="caution">
    <text evidence="8">The sequence shown here is derived from an EMBL/GenBank/DDBJ whole genome shotgun (WGS) entry which is preliminary data.</text>
</comment>
<evidence type="ECO:0000256" key="4">
    <source>
        <dbReference type="ARBA" id="ARBA00022763"/>
    </source>
</evidence>
<dbReference type="SUPFAM" id="SSF46767">
    <property type="entry name" value="Methylated DNA-protein cysteine methyltransferase, C-terminal domain"/>
    <property type="match status" value="1"/>
</dbReference>
<evidence type="ECO:0000313" key="8">
    <source>
        <dbReference type="EMBL" id="OGG66463.1"/>
    </source>
</evidence>
<evidence type="ECO:0000259" key="7">
    <source>
        <dbReference type="Pfam" id="PF01035"/>
    </source>
</evidence>
<keyword evidence="4" id="KW-0227">DNA damage</keyword>
<evidence type="ECO:0000256" key="6">
    <source>
        <dbReference type="ARBA" id="ARBA00049348"/>
    </source>
</evidence>
<proteinExistence type="predicted"/>
<keyword evidence="3 8" id="KW-0808">Transferase</keyword>
<keyword evidence="2 8" id="KW-0489">Methyltransferase</keyword>
<evidence type="ECO:0000256" key="2">
    <source>
        <dbReference type="ARBA" id="ARBA00022603"/>
    </source>
</evidence>
<dbReference type="STRING" id="1798497.A3D71_01180"/>